<dbReference type="Proteomes" id="UP001186944">
    <property type="component" value="Unassembled WGS sequence"/>
</dbReference>
<feature type="domain" description="ABC transporter" evidence="8">
    <location>
        <begin position="10"/>
        <end position="296"/>
    </location>
</feature>
<dbReference type="GO" id="GO:0005524">
    <property type="term" value="F:ATP binding"/>
    <property type="evidence" value="ECO:0007669"/>
    <property type="project" value="InterPro"/>
</dbReference>
<evidence type="ECO:0000256" key="7">
    <source>
        <dbReference type="SAM" id="Phobius"/>
    </source>
</evidence>
<gene>
    <name evidence="9" type="ORF">FSP39_019556</name>
</gene>
<keyword evidence="6 7" id="KW-0472">Membrane</keyword>
<comment type="caution">
    <text evidence="9">The sequence shown here is derived from an EMBL/GenBank/DDBJ whole genome shotgun (WGS) entry which is preliminary data.</text>
</comment>
<feature type="transmembrane region" description="Helical" evidence="7">
    <location>
        <begin position="268"/>
        <end position="293"/>
    </location>
</feature>
<comment type="subcellular location">
    <subcellularLocation>
        <location evidence="1">Membrane</location>
        <topology evidence="1">Multi-pass membrane protein</topology>
    </subcellularLocation>
</comment>
<keyword evidence="3" id="KW-0813">Transport</keyword>
<dbReference type="GO" id="GO:0016887">
    <property type="term" value="F:ATP hydrolysis activity"/>
    <property type="evidence" value="ECO:0007669"/>
    <property type="project" value="InterPro"/>
</dbReference>
<evidence type="ECO:0000256" key="3">
    <source>
        <dbReference type="ARBA" id="ARBA00022448"/>
    </source>
</evidence>
<keyword evidence="5 7" id="KW-1133">Transmembrane helix</keyword>
<dbReference type="PANTHER" id="PTHR48041">
    <property type="entry name" value="ABC TRANSPORTER G FAMILY MEMBER 28"/>
    <property type="match status" value="1"/>
</dbReference>
<evidence type="ECO:0000256" key="4">
    <source>
        <dbReference type="ARBA" id="ARBA00022692"/>
    </source>
</evidence>
<dbReference type="EMBL" id="VSWD01000013">
    <property type="protein sequence ID" value="KAK3084820.1"/>
    <property type="molecule type" value="Genomic_DNA"/>
</dbReference>
<dbReference type="InterPro" id="IPR050352">
    <property type="entry name" value="ABCG_transporters"/>
</dbReference>
<feature type="transmembrane region" description="Helical" evidence="7">
    <location>
        <begin position="238"/>
        <end position="256"/>
    </location>
</feature>
<dbReference type="AlphaFoldDB" id="A0AA88XGD5"/>
<evidence type="ECO:0000256" key="2">
    <source>
        <dbReference type="ARBA" id="ARBA00005814"/>
    </source>
</evidence>
<keyword evidence="10" id="KW-1185">Reference proteome</keyword>
<keyword evidence="4 7" id="KW-0812">Transmembrane</keyword>
<accession>A0AA88XGD5</accession>
<feature type="transmembrane region" description="Helical" evidence="7">
    <location>
        <begin position="359"/>
        <end position="383"/>
    </location>
</feature>
<organism evidence="9 10">
    <name type="scientific">Pinctada imbricata</name>
    <name type="common">Atlantic pearl-oyster</name>
    <name type="synonym">Pinctada martensii</name>
    <dbReference type="NCBI Taxonomy" id="66713"/>
    <lineage>
        <taxon>Eukaryota</taxon>
        <taxon>Metazoa</taxon>
        <taxon>Spiralia</taxon>
        <taxon>Lophotrochozoa</taxon>
        <taxon>Mollusca</taxon>
        <taxon>Bivalvia</taxon>
        <taxon>Autobranchia</taxon>
        <taxon>Pteriomorphia</taxon>
        <taxon>Pterioida</taxon>
        <taxon>Pterioidea</taxon>
        <taxon>Pteriidae</taxon>
        <taxon>Pinctada</taxon>
    </lineage>
</organism>
<reference evidence="9" key="1">
    <citation type="submission" date="2019-08" db="EMBL/GenBank/DDBJ databases">
        <title>The improved chromosome-level genome for the pearl oyster Pinctada fucata martensii using PacBio sequencing and Hi-C.</title>
        <authorList>
            <person name="Zheng Z."/>
        </authorList>
    </citation>
    <scope>NUCLEOTIDE SEQUENCE</scope>
    <source>
        <strain evidence="9">ZZ-2019</strain>
        <tissue evidence="9">Adductor muscle</tissue>
    </source>
</reference>
<sequence length="388" mass="43565">MANRAADSRLIFENVRASIKTKEILHGISGIATCGKLLAIMGPTGSGKTTLLNVLAGHIPKVSGSITLDGVPLRKASRRKVAYVIQNDIFLTNLTLYETLYEPTSGLDSSTAYKLMQQLVTYATNFNKTIVTTIHQPSSQIHHLFWTLLLLENGRTAYFGKASDVVTYFEDLGFPCQPDYNPADYCPQAYNKDMTTKETTKAGEQTARVWPNSFWAQYKILTWRNYRQAKGRIIDRKTTIQALIVGLVGGLVYFQIPDTLDTFRDRMGLLFATVLHWGMQVAVVTIIGSGFYSTHLPPSLNWMKYFSLMHYPIAAMTTIILADREIFPCNETSLETFKLCEKSEFLSKEELLASYGIEVPVHCCLSMLAILIVLAKVLGYFALKWKHV</sequence>
<dbReference type="Pfam" id="PF00005">
    <property type="entry name" value="ABC_tran"/>
    <property type="match status" value="1"/>
</dbReference>
<dbReference type="InterPro" id="IPR003439">
    <property type="entry name" value="ABC_transporter-like_ATP-bd"/>
</dbReference>
<name>A0AA88XGD5_PINIB</name>
<dbReference type="PROSITE" id="PS50893">
    <property type="entry name" value="ABC_TRANSPORTER_2"/>
    <property type="match status" value="1"/>
</dbReference>
<dbReference type="SUPFAM" id="SSF52540">
    <property type="entry name" value="P-loop containing nucleoside triphosphate hydrolases"/>
    <property type="match status" value="1"/>
</dbReference>
<proteinExistence type="inferred from homology"/>
<evidence type="ECO:0000256" key="5">
    <source>
        <dbReference type="ARBA" id="ARBA00022989"/>
    </source>
</evidence>
<dbReference type="Gene3D" id="3.40.50.300">
    <property type="entry name" value="P-loop containing nucleotide triphosphate hydrolases"/>
    <property type="match status" value="2"/>
</dbReference>
<feature type="transmembrane region" description="Helical" evidence="7">
    <location>
        <begin position="305"/>
        <end position="322"/>
    </location>
</feature>
<evidence type="ECO:0000256" key="1">
    <source>
        <dbReference type="ARBA" id="ARBA00004141"/>
    </source>
</evidence>
<dbReference type="GO" id="GO:0140359">
    <property type="term" value="F:ABC-type transporter activity"/>
    <property type="evidence" value="ECO:0007669"/>
    <property type="project" value="InterPro"/>
</dbReference>
<evidence type="ECO:0000256" key="6">
    <source>
        <dbReference type="ARBA" id="ARBA00023136"/>
    </source>
</evidence>
<dbReference type="PANTHER" id="PTHR48041:SF63">
    <property type="entry name" value="EARLY GENE AT 23, ISOFORM C"/>
    <property type="match status" value="1"/>
</dbReference>
<evidence type="ECO:0000313" key="9">
    <source>
        <dbReference type="EMBL" id="KAK3084820.1"/>
    </source>
</evidence>
<protein>
    <recommendedName>
        <fullName evidence="8">ABC transporter domain-containing protein</fullName>
    </recommendedName>
</protein>
<dbReference type="GO" id="GO:0005886">
    <property type="term" value="C:plasma membrane"/>
    <property type="evidence" value="ECO:0007669"/>
    <property type="project" value="TreeGrafter"/>
</dbReference>
<dbReference type="InterPro" id="IPR027417">
    <property type="entry name" value="P-loop_NTPase"/>
</dbReference>
<evidence type="ECO:0000313" key="10">
    <source>
        <dbReference type="Proteomes" id="UP001186944"/>
    </source>
</evidence>
<evidence type="ECO:0000259" key="8">
    <source>
        <dbReference type="PROSITE" id="PS50893"/>
    </source>
</evidence>
<dbReference type="Pfam" id="PF01061">
    <property type="entry name" value="ABC2_membrane"/>
    <property type="match status" value="1"/>
</dbReference>
<comment type="similarity">
    <text evidence="2">Belongs to the ABC transporter superfamily. ABCG family. Eye pigment precursor importer (TC 3.A.1.204) subfamily.</text>
</comment>
<dbReference type="InterPro" id="IPR013525">
    <property type="entry name" value="ABC2_TM"/>
</dbReference>